<feature type="transmembrane region" description="Helical" evidence="9">
    <location>
        <begin position="223"/>
        <end position="244"/>
    </location>
</feature>
<feature type="transmembrane region" description="Helical" evidence="9">
    <location>
        <begin position="77"/>
        <end position="99"/>
    </location>
</feature>
<feature type="transmembrane region" description="Helical" evidence="9">
    <location>
        <begin position="484"/>
        <end position="506"/>
    </location>
</feature>
<keyword evidence="8 9" id="KW-0472">Membrane</keyword>
<comment type="subcellular location">
    <subcellularLocation>
        <location evidence="2">Cell membrane</location>
        <topology evidence="2">Multi-pass membrane protein</topology>
    </subcellularLocation>
</comment>
<keyword evidence="6 9" id="KW-0812">Transmembrane</keyword>
<reference evidence="10 11" key="1">
    <citation type="submission" date="2021-05" db="EMBL/GenBank/DDBJ databases">
        <title>Draft Genome Sequences of Clinical Respiratory Isolates of Mycobacterium goodii Recovered in Ireland.</title>
        <authorList>
            <person name="Flanagan P.R."/>
            <person name="Mok S."/>
            <person name="Roycroft E."/>
            <person name="Rogers T.R."/>
            <person name="Fitzgibbon M."/>
        </authorList>
    </citation>
    <scope>NUCLEOTIDE SEQUENCE [LARGE SCALE GENOMIC DNA]</scope>
    <source>
        <strain evidence="10 11">14IE55</strain>
    </source>
</reference>
<feature type="transmembrane region" description="Helical" evidence="9">
    <location>
        <begin position="394"/>
        <end position="419"/>
    </location>
</feature>
<evidence type="ECO:0000313" key="11">
    <source>
        <dbReference type="Proteomes" id="UP000696413"/>
    </source>
</evidence>
<comment type="caution">
    <text evidence="10">The sequence shown here is derived from an EMBL/GenBank/DDBJ whole genome shotgun (WGS) entry which is preliminary data.</text>
</comment>
<proteinExistence type="inferred from homology"/>
<dbReference type="PANTHER" id="PTHR42770:SF15">
    <property type="entry name" value="GLUTAMATE_GAMMA-AMINOBUTYRATE ANTIPORTER-RELATED"/>
    <property type="match status" value="1"/>
</dbReference>
<evidence type="ECO:0000256" key="7">
    <source>
        <dbReference type="ARBA" id="ARBA00022989"/>
    </source>
</evidence>
<accession>A0ABS6HGX1</accession>
<keyword evidence="4" id="KW-0813">Transport</keyword>
<dbReference type="Proteomes" id="UP000696413">
    <property type="component" value="Unassembled WGS sequence"/>
</dbReference>
<evidence type="ECO:0000256" key="8">
    <source>
        <dbReference type="ARBA" id="ARBA00023136"/>
    </source>
</evidence>
<evidence type="ECO:0000256" key="5">
    <source>
        <dbReference type="ARBA" id="ARBA00022475"/>
    </source>
</evidence>
<evidence type="ECO:0000256" key="3">
    <source>
        <dbReference type="ARBA" id="ARBA00009523"/>
    </source>
</evidence>
<feature type="transmembrane region" description="Helical" evidence="9">
    <location>
        <begin position="265"/>
        <end position="287"/>
    </location>
</feature>
<feature type="transmembrane region" description="Helical" evidence="9">
    <location>
        <begin position="52"/>
        <end position="71"/>
    </location>
</feature>
<evidence type="ECO:0000256" key="2">
    <source>
        <dbReference type="ARBA" id="ARBA00004651"/>
    </source>
</evidence>
<gene>
    <name evidence="10" type="ORF">KL859_03510</name>
</gene>
<feature type="transmembrane region" description="Helical" evidence="9">
    <location>
        <begin position="120"/>
        <end position="143"/>
    </location>
</feature>
<dbReference type="PIRSF" id="PIRSF006060">
    <property type="entry name" value="AA_transporter"/>
    <property type="match status" value="1"/>
</dbReference>
<evidence type="ECO:0000256" key="9">
    <source>
        <dbReference type="SAM" id="Phobius"/>
    </source>
</evidence>
<evidence type="ECO:0000256" key="4">
    <source>
        <dbReference type="ARBA" id="ARBA00022448"/>
    </source>
</evidence>
<keyword evidence="11" id="KW-1185">Reference proteome</keyword>
<feature type="transmembrane region" description="Helical" evidence="9">
    <location>
        <begin position="193"/>
        <end position="211"/>
    </location>
</feature>
<protein>
    <submittedName>
        <fullName evidence="10">APC family permease</fullName>
    </submittedName>
</protein>
<evidence type="ECO:0000313" key="10">
    <source>
        <dbReference type="EMBL" id="MBU8821939.1"/>
    </source>
</evidence>
<comment type="function">
    <text evidence="1">Probable amino-acid or metabolite transport protein.</text>
</comment>
<dbReference type="InterPro" id="IPR050367">
    <property type="entry name" value="APC_superfamily"/>
</dbReference>
<feature type="transmembrane region" description="Helical" evidence="9">
    <location>
        <begin position="440"/>
        <end position="464"/>
    </location>
</feature>
<evidence type="ECO:0000256" key="6">
    <source>
        <dbReference type="ARBA" id="ARBA00022692"/>
    </source>
</evidence>
<dbReference type="Pfam" id="PF13520">
    <property type="entry name" value="AA_permease_2"/>
    <property type="match status" value="1"/>
</dbReference>
<keyword evidence="7 9" id="KW-1133">Transmembrane helix</keyword>
<name>A0ABS6HGX1_MYCGD</name>
<evidence type="ECO:0000256" key="1">
    <source>
        <dbReference type="ARBA" id="ARBA00002249"/>
    </source>
</evidence>
<dbReference type="InterPro" id="IPR002293">
    <property type="entry name" value="AA/rel_permease1"/>
</dbReference>
<dbReference type="PANTHER" id="PTHR42770">
    <property type="entry name" value="AMINO ACID TRANSPORTER-RELATED"/>
    <property type="match status" value="1"/>
</dbReference>
<feature type="transmembrane region" description="Helical" evidence="9">
    <location>
        <begin position="163"/>
        <end position="181"/>
    </location>
</feature>
<keyword evidence="5" id="KW-1003">Cell membrane</keyword>
<feature type="transmembrane region" description="Helical" evidence="9">
    <location>
        <begin position="307"/>
        <end position="329"/>
    </location>
</feature>
<feature type="transmembrane region" description="Helical" evidence="9">
    <location>
        <begin position="368"/>
        <end position="388"/>
    </location>
</feature>
<comment type="similarity">
    <text evidence="3">Belongs to the amino acid-polyamine-organocation (APC) superfamily.</text>
</comment>
<organism evidence="10 11">
    <name type="scientific">Mycolicibacterium goodii</name>
    <name type="common">Mycobacterium goodii</name>
    <dbReference type="NCBI Taxonomy" id="134601"/>
    <lineage>
        <taxon>Bacteria</taxon>
        <taxon>Bacillati</taxon>
        <taxon>Actinomycetota</taxon>
        <taxon>Actinomycetes</taxon>
        <taxon>Mycobacteriales</taxon>
        <taxon>Mycobacteriaceae</taxon>
        <taxon>Mycolicibacterium</taxon>
    </lineage>
</organism>
<dbReference type="EMBL" id="JAHBOM010000002">
    <property type="protein sequence ID" value="MBU8821939.1"/>
    <property type="molecule type" value="Genomic_DNA"/>
</dbReference>
<dbReference type="Gene3D" id="1.20.1740.10">
    <property type="entry name" value="Amino acid/polyamine transporter I"/>
    <property type="match status" value="1"/>
</dbReference>
<sequence length="533" mass="56370">MFYSCAATRHCGGHHIHTENRGCVVESEVESQTAQADREVRHLKKTLGRLDIVFLIVAAVVSIETLGQVSGFGAETFTWALVLAVFFLVPYGLIFAETGAAFTGEGGVYIWCRKAFGRPAAAIASLLTWVTQPVWVGGSMAFIASEAWSTYVTPFEHGSFADYGFKLVFIWLTVLAAIISLKHGKWIPNIGAILKIAFLAVFLVTTAIYALRNGVAGLSASDFAPTIGGLLGVTPLLLFSYLGFESGNSAAGEMRNPARDVPFAIARSAGIAAAAYLLPIFAILVVLPADQITGIGGLMEAVATVFGVYGSAAPAMLTVTGVIFAAVLMTQGSAWMIISDRMQAMAAADGAFFGGFFGRFHPQLGTPVRVNLLSGVVATVFCLVAMQVTGSSAAIFGVVLSISISTFLLSYVIAIPAAVRLRTHFPEVPRPFRVPTGNAGFRALGGLCFAWVAFGSWVAVFPGTLESLFGLDYDFVETWGVSQLTFEAFTLGTLLVLGVLGAVGYLRARPVRAERRVGAPPEHGVAGKEAAQL</sequence>